<evidence type="ECO:0000313" key="2">
    <source>
        <dbReference type="EMBL" id="KAH3676037.1"/>
    </source>
</evidence>
<evidence type="ECO:0000313" key="3">
    <source>
        <dbReference type="Proteomes" id="UP000769528"/>
    </source>
</evidence>
<dbReference type="AlphaFoldDB" id="A0A9P8PPT1"/>
<feature type="transmembrane region" description="Helical" evidence="1">
    <location>
        <begin position="6"/>
        <end position="28"/>
    </location>
</feature>
<reference evidence="2" key="1">
    <citation type="journal article" date="2021" name="Open Biol.">
        <title>Shared evolutionary footprints suggest mitochondrial oxidative damage underlies multiple complex I losses in fungi.</title>
        <authorList>
            <person name="Schikora-Tamarit M.A."/>
            <person name="Marcet-Houben M."/>
            <person name="Nosek J."/>
            <person name="Gabaldon T."/>
        </authorList>
    </citation>
    <scope>NUCLEOTIDE SEQUENCE</scope>
    <source>
        <strain evidence="2">CBS6341</strain>
    </source>
</reference>
<keyword evidence="3" id="KW-1185">Reference proteome</keyword>
<proteinExistence type="predicted"/>
<feature type="transmembrane region" description="Helical" evidence="1">
    <location>
        <begin position="168"/>
        <end position="187"/>
    </location>
</feature>
<comment type="caution">
    <text evidence="2">The sequence shown here is derived from an EMBL/GenBank/DDBJ whole genome shotgun (WGS) entry which is preliminary data.</text>
</comment>
<dbReference type="OrthoDB" id="10560269at2759"/>
<dbReference type="InterPro" id="IPR019433">
    <property type="entry name" value="GPI_ManTrfase_II_coact_Pga1"/>
</dbReference>
<reference evidence="2" key="2">
    <citation type="submission" date="2021-01" db="EMBL/GenBank/DDBJ databases">
        <authorList>
            <person name="Schikora-Tamarit M.A."/>
        </authorList>
    </citation>
    <scope>NUCLEOTIDE SEQUENCE</scope>
    <source>
        <strain evidence="2">CBS6341</strain>
    </source>
</reference>
<keyword evidence="1" id="KW-1133">Transmembrane helix</keyword>
<dbReference type="Proteomes" id="UP000769528">
    <property type="component" value="Unassembled WGS sequence"/>
</dbReference>
<evidence type="ECO:0000256" key="1">
    <source>
        <dbReference type="SAM" id="Phobius"/>
    </source>
</evidence>
<protein>
    <submittedName>
        <fullName evidence="2">Uncharacterized protein</fullName>
    </submittedName>
</protein>
<organism evidence="2 3">
    <name type="scientific">Wickerhamomyces mucosus</name>
    <dbReference type="NCBI Taxonomy" id="1378264"/>
    <lineage>
        <taxon>Eukaryota</taxon>
        <taxon>Fungi</taxon>
        <taxon>Dikarya</taxon>
        <taxon>Ascomycota</taxon>
        <taxon>Saccharomycotina</taxon>
        <taxon>Saccharomycetes</taxon>
        <taxon>Phaffomycetales</taxon>
        <taxon>Wickerhamomycetaceae</taxon>
        <taxon>Wickerhamomyces</taxon>
    </lineage>
</organism>
<dbReference type="Pfam" id="PF10333">
    <property type="entry name" value="Pga1"/>
    <property type="match status" value="1"/>
</dbReference>
<sequence length="190" mass="22237">MIPSTYLVTLIVVLFTIVVNANTEAFYYKHKGSSHTNSNFNKNDSLIDIQPPIKIDQVYQFDAFQYQDEIESSFDQIYEYLIPIEDSIVEQGLYNLRISWDALDPIEISKFDLLSFKDYKEGLNDWIYLKYKYDAYPEKLYRRPLDFKILISSTILGIPLDMLPVLKIIIVNVFISIGLSFAVYKFLIKL</sequence>
<dbReference type="EMBL" id="JAEUBF010000681">
    <property type="protein sequence ID" value="KAH3676037.1"/>
    <property type="molecule type" value="Genomic_DNA"/>
</dbReference>
<keyword evidence="1" id="KW-0472">Membrane</keyword>
<keyword evidence="1" id="KW-0812">Transmembrane</keyword>
<accession>A0A9P8PPT1</accession>
<gene>
    <name evidence="2" type="ORF">WICMUC_002333</name>
</gene>
<name>A0A9P8PPT1_9ASCO</name>